<evidence type="ECO:0000256" key="10">
    <source>
        <dbReference type="SAM" id="MobiDB-lite"/>
    </source>
</evidence>
<feature type="transmembrane region" description="Helical" evidence="9">
    <location>
        <begin position="295"/>
        <end position="318"/>
    </location>
</feature>
<comment type="subcellular location">
    <subcellularLocation>
        <location evidence="1 9">Cell membrane</location>
        <topology evidence="1 9">Multi-pass membrane protein</topology>
    </subcellularLocation>
</comment>
<evidence type="ECO:0000313" key="12">
    <source>
        <dbReference type="EMBL" id="REH44636.1"/>
    </source>
</evidence>
<keyword evidence="3 9" id="KW-1003">Cell membrane</keyword>
<proteinExistence type="inferred from homology"/>
<feature type="region of interest" description="Disordered" evidence="10">
    <location>
        <begin position="379"/>
        <end position="411"/>
    </location>
</feature>
<dbReference type="NCBIfam" id="TIGR00966">
    <property type="entry name" value="transloc_SecF"/>
    <property type="match status" value="1"/>
</dbReference>
<dbReference type="Proteomes" id="UP000256269">
    <property type="component" value="Unassembled WGS sequence"/>
</dbReference>
<dbReference type="InterPro" id="IPR055344">
    <property type="entry name" value="SecD_SecF_C_bact"/>
</dbReference>
<protein>
    <recommendedName>
        <fullName evidence="9">Protein-export membrane protein SecF</fullName>
    </recommendedName>
</protein>
<dbReference type="InterPro" id="IPR022645">
    <property type="entry name" value="SecD/SecF_bac"/>
</dbReference>
<dbReference type="NCBIfam" id="TIGR00916">
    <property type="entry name" value="2A0604s01"/>
    <property type="match status" value="1"/>
</dbReference>
<feature type="transmembrane region" description="Helical" evidence="9">
    <location>
        <begin position="184"/>
        <end position="204"/>
    </location>
</feature>
<comment type="function">
    <text evidence="9">Part of the Sec protein translocase complex. Interacts with the SecYEG preprotein conducting channel. SecDF uses the proton motive force (PMF) to complete protein translocation after the ATP-dependent function of SecA.</text>
</comment>
<keyword evidence="2 9" id="KW-0813">Transport</keyword>
<dbReference type="Gene3D" id="1.20.1640.10">
    <property type="entry name" value="Multidrug efflux transporter AcrB transmembrane domain"/>
    <property type="match status" value="1"/>
</dbReference>
<accession>A0A3E0HH13</accession>
<evidence type="ECO:0000256" key="5">
    <source>
        <dbReference type="ARBA" id="ARBA00022927"/>
    </source>
</evidence>
<dbReference type="GO" id="GO:0065002">
    <property type="term" value="P:intracellular protein transmembrane transport"/>
    <property type="evidence" value="ECO:0007669"/>
    <property type="project" value="UniProtKB-UniRule"/>
</dbReference>
<dbReference type="AlphaFoldDB" id="A0A3E0HH13"/>
<dbReference type="EMBL" id="QUNO01000008">
    <property type="protein sequence ID" value="REH44636.1"/>
    <property type="molecule type" value="Genomic_DNA"/>
</dbReference>
<sequence length="411" mass="43708">MSTPVTPKHGVLHNLYVGTGAFDIIGKRKRWYIAFAVIIAICLGSMAIKGFNYGIEFTGGTQIQMPVKGQTGNATVDDVLAVYKQSVGHDAEQAQTVGSGPSETIQLRSVPLDGTQVVKLKEALFAKFKPLGTNGQPNQQSISDSAVSSSWGGEISQKALIALAVFLVLVTIFLAFYFERAMALAALASLANDLIITAGVYSVIGFEVTPATVIGFLTILGFSLYDTVVVFDKVRENTRGLLKLTRRTYGEAANLAVNQTLMRSINTSLIALLPVLGLLIVGVVLLGVGTLQDLALIQLTGMLVGAVSSIFLATPLVVDLKMRDPKYKQQAERVAHRRANLARKAAEAAAQGVDVQDAAPDGEDFDPSDDEALAAEVRKEKAMAAAASTPSRTPKARPSGKSGRPTGKRRH</sequence>
<dbReference type="InterPro" id="IPR048634">
    <property type="entry name" value="SecD_SecF_C"/>
</dbReference>
<reference evidence="12 13" key="1">
    <citation type="submission" date="2018-08" db="EMBL/GenBank/DDBJ databases">
        <title>Genomic Encyclopedia of Archaeal and Bacterial Type Strains, Phase II (KMG-II): from individual species to whole genera.</title>
        <authorList>
            <person name="Goeker M."/>
        </authorList>
    </citation>
    <scope>NUCLEOTIDE SEQUENCE [LARGE SCALE GENOMIC DNA]</scope>
    <source>
        <strain evidence="12 13">DSM 45791</strain>
    </source>
</reference>
<feature type="transmembrane region" description="Helical" evidence="9">
    <location>
        <begin position="31"/>
        <end position="48"/>
    </location>
</feature>
<dbReference type="GO" id="GO:0006605">
    <property type="term" value="P:protein targeting"/>
    <property type="evidence" value="ECO:0007669"/>
    <property type="project" value="UniProtKB-UniRule"/>
</dbReference>
<comment type="similarity">
    <text evidence="9">Belongs to the SecD/SecF family. SecF subfamily.</text>
</comment>
<evidence type="ECO:0000256" key="3">
    <source>
        <dbReference type="ARBA" id="ARBA00022475"/>
    </source>
</evidence>
<name>A0A3E0HH13_9PSEU</name>
<keyword evidence="8 9" id="KW-0472">Membrane</keyword>
<feature type="transmembrane region" description="Helical" evidence="9">
    <location>
        <begin position="269"/>
        <end position="289"/>
    </location>
</feature>
<evidence type="ECO:0000313" key="13">
    <source>
        <dbReference type="Proteomes" id="UP000256269"/>
    </source>
</evidence>
<dbReference type="GO" id="GO:0005886">
    <property type="term" value="C:plasma membrane"/>
    <property type="evidence" value="ECO:0007669"/>
    <property type="project" value="UniProtKB-SubCell"/>
</dbReference>
<evidence type="ECO:0000256" key="9">
    <source>
        <dbReference type="HAMAP-Rule" id="MF_01464"/>
    </source>
</evidence>
<feature type="transmembrane region" description="Helical" evidence="9">
    <location>
        <begin position="210"/>
        <end position="231"/>
    </location>
</feature>
<dbReference type="GO" id="GO:0043952">
    <property type="term" value="P:protein transport by the Sec complex"/>
    <property type="evidence" value="ECO:0007669"/>
    <property type="project" value="UniProtKB-UniRule"/>
</dbReference>
<dbReference type="PRINTS" id="PR01755">
    <property type="entry name" value="SECFTRNLCASE"/>
</dbReference>
<feature type="domain" description="Protein export membrane protein SecD/SecF C-terminal" evidence="11">
    <location>
        <begin position="133"/>
        <end position="322"/>
    </location>
</feature>
<comment type="caution">
    <text evidence="12">The sequence shown here is derived from an EMBL/GenBank/DDBJ whole genome shotgun (WGS) entry which is preliminary data.</text>
</comment>
<evidence type="ECO:0000256" key="2">
    <source>
        <dbReference type="ARBA" id="ARBA00022448"/>
    </source>
</evidence>
<gene>
    <name evidence="9" type="primary">secF</name>
    <name evidence="12" type="ORF">BCF44_108116</name>
</gene>
<dbReference type="HAMAP" id="MF_01464_B">
    <property type="entry name" value="SecF_B"/>
    <property type="match status" value="1"/>
</dbReference>
<dbReference type="Pfam" id="PF07549">
    <property type="entry name" value="Sec_GG"/>
    <property type="match status" value="1"/>
</dbReference>
<dbReference type="InterPro" id="IPR022646">
    <property type="entry name" value="SecD/SecF_CS"/>
</dbReference>
<dbReference type="RefSeq" id="WP_116176581.1">
    <property type="nucleotide sequence ID" value="NZ_CP144375.1"/>
</dbReference>
<dbReference type="PANTHER" id="PTHR30081">
    <property type="entry name" value="PROTEIN-EXPORT MEMBRANE PROTEIN SEC"/>
    <property type="match status" value="1"/>
</dbReference>
<dbReference type="InterPro" id="IPR005665">
    <property type="entry name" value="SecF_bac"/>
</dbReference>
<dbReference type="InterPro" id="IPR022813">
    <property type="entry name" value="SecD/SecF_arch_bac"/>
</dbReference>
<dbReference type="GO" id="GO:0015450">
    <property type="term" value="F:protein-transporting ATPase activity"/>
    <property type="evidence" value="ECO:0007669"/>
    <property type="project" value="InterPro"/>
</dbReference>
<dbReference type="OrthoDB" id="9774769at2"/>
<dbReference type="SUPFAM" id="SSF82866">
    <property type="entry name" value="Multidrug efflux transporter AcrB transmembrane domain"/>
    <property type="match status" value="1"/>
</dbReference>
<evidence type="ECO:0000256" key="7">
    <source>
        <dbReference type="ARBA" id="ARBA00023010"/>
    </source>
</evidence>
<evidence type="ECO:0000259" key="11">
    <source>
        <dbReference type="Pfam" id="PF02355"/>
    </source>
</evidence>
<keyword evidence="7 9" id="KW-0811">Translocation</keyword>
<dbReference type="PANTHER" id="PTHR30081:SF8">
    <property type="entry name" value="PROTEIN TRANSLOCASE SUBUNIT SECF"/>
    <property type="match status" value="1"/>
</dbReference>
<dbReference type="Pfam" id="PF02355">
    <property type="entry name" value="SecD_SecF_C"/>
    <property type="match status" value="1"/>
</dbReference>
<keyword evidence="4 9" id="KW-0812">Transmembrane</keyword>
<evidence type="ECO:0000256" key="6">
    <source>
        <dbReference type="ARBA" id="ARBA00022989"/>
    </source>
</evidence>
<keyword evidence="5 9" id="KW-0653">Protein transport</keyword>
<comment type="subunit">
    <text evidence="9">Forms a complex with SecD. Part of the essential Sec protein translocation apparatus which comprises SecA, SecYEG and auxiliary proteins SecDF. Other proteins may also be involved.</text>
</comment>
<evidence type="ECO:0000256" key="8">
    <source>
        <dbReference type="ARBA" id="ARBA00023136"/>
    </source>
</evidence>
<organism evidence="12 13">
    <name type="scientific">Kutzneria buriramensis</name>
    <dbReference type="NCBI Taxonomy" id="1045776"/>
    <lineage>
        <taxon>Bacteria</taxon>
        <taxon>Bacillati</taxon>
        <taxon>Actinomycetota</taxon>
        <taxon>Actinomycetes</taxon>
        <taxon>Pseudonocardiales</taxon>
        <taxon>Pseudonocardiaceae</taxon>
        <taxon>Kutzneria</taxon>
    </lineage>
</organism>
<keyword evidence="13" id="KW-1185">Reference proteome</keyword>
<feature type="transmembrane region" description="Helical" evidence="9">
    <location>
        <begin position="159"/>
        <end position="177"/>
    </location>
</feature>
<evidence type="ECO:0000256" key="1">
    <source>
        <dbReference type="ARBA" id="ARBA00004651"/>
    </source>
</evidence>
<keyword evidence="6 9" id="KW-1133">Transmembrane helix</keyword>
<evidence type="ECO:0000256" key="4">
    <source>
        <dbReference type="ARBA" id="ARBA00022692"/>
    </source>
</evidence>